<evidence type="ECO:0000313" key="14">
    <source>
        <dbReference type="EMBL" id="MBD4338310.1"/>
    </source>
</evidence>
<gene>
    <name evidence="13" type="primary">iroN</name>
    <name evidence="14" type="ORF">GUH15_20115</name>
    <name evidence="13" type="ORF">XAC3562_110139</name>
</gene>
<dbReference type="Gene3D" id="2.40.170.20">
    <property type="entry name" value="TonB-dependent receptor, beta-barrel domain"/>
    <property type="match status" value="1"/>
</dbReference>
<dbReference type="PANTHER" id="PTHR40980:SF3">
    <property type="entry name" value="TONB-DEPENDENT RECEPTOR-LIKE BETA-BARREL DOMAIN-CONTAINING PROTEIN"/>
    <property type="match status" value="1"/>
</dbReference>
<accession>A0A0U5FBT1</accession>
<protein>
    <submittedName>
        <fullName evidence="13">TonB-dependent receptor</fullName>
    </submittedName>
</protein>
<evidence type="ECO:0000256" key="2">
    <source>
        <dbReference type="ARBA" id="ARBA00022448"/>
    </source>
</evidence>
<evidence type="ECO:0000256" key="3">
    <source>
        <dbReference type="ARBA" id="ARBA00022452"/>
    </source>
</evidence>
<feature type="signal peptide" evidence="10">
    <location>
        <begin position="1"/>
        <end position="32"/>
    </location>
</feature>
<dbReference type="GO" id="GO:0009279">
    <property type="term" value="C:cell outer membrane"/>
    <property type="evidence" value="ECO:0007669"/>
    <property type="project" value="UniProtKB-SubCell"/>
</dbReference>
<keyword evidence="15" id="KW-1185">Reference proteome</keyword>
<evidence type="ECO:0000256" key="4">
    <source>
        <dbReference type="ARBA" id="ARBA00022692"/>
    </source>
</evidence>
<evidence type="ECO:0000256" key="9">
    <source>
        <dbReference type="RuleBase" id="RU003357"/>
    </source>
</evidence>
<evidence type="ECO:0000259" key="12">
    <source>
        <dbReference type="Pfam" id="PF07715"/>
    </source>
</evidence>
<feature type="domain" description="TonB-dependent receptor plug" evidence="12">
    <location>
        <begin position="73"/>
        <end position="172"/>
    </location>
</feature>
<evidence type="ECO:0000256" key="8">
    <source>
        <dbReference type="PROSITE-ProRule" id="PRU01360"/>
    </source>
</evidence>
<dbReference type="InterPro" id="IPR036942">
    <property type="entry name" value="Beta-barrel_TonB_sf"/>
</dbReference>
<keyword evidence="3 8" id="KW-1134">Transmembrane beta strand</keyword>
<dbReference type="CDD" id="cd01347">
    <property type="entry name" value="ligand_gated_channel"/>
    <property type="match status" value="1"/>
</dbReference>
<proteinExistence type="inferred from homology"/>
<dbReference type="KEGG" id="xcn:J169_00823"/>
<keyword evidence="4 8" id="KW-0812">Transmembrane</keyword>
<dbReference type="SUPFAM" id="SSF56935">
    <property type="entry name" value="Porins"/>
    <property type="match status" value="1"/>
</dbReference>
<name>A0A0U5FBT1_XANCI</name>
<evidence type="ECO:0000256" key="7">
    <source>
        <dbReference type="ARBA" id="ARBA00023237"/>
    </source>
</evidence>
<feature type="chain" id="PRO_5044547399" evidence="10">
    <location>
        <begin position="33"/>
        <end position="902"/>
    </location>
</feature>
<dbReference type="Pfam" id="PF07715">
    <property type="entry name" value="Plug"/>
    <property type="match status" value="1"/>
</dbReference>
<dbReference type="EMBL" id="JAABFR010001479">
    <property type="protein sequence ID" value="MBD4338310.1"/>
    <property type="molecule type" value="Genomic_DNA"/>
</dbReference>
<dbReference type="InterPro" id="IPR039426">
    <property type="entry name" value="TonB-dep_rcpt-like"/>
</dbReference>
<dbReference type="InterPro" id="IPR037066">
    <property type="entry name" value="Plug_dom_sf"/>
</dbReference>
<evidence type="ECO:0000256" key="1">
    <source>
        <dbReference type="ARBA" id="ARBA00004571"/>
    </source>
</evidence>
<dbReference type="OMA" id="TAMDNKR"/>
<dbReference type="KEGG" id="xcr:J163_00823"/>
<dbReference type="Proteomes" id="UP000052230">
    <property type="component" value="Unassembled WGS sequence"/>
</dbReference>
<dbReference type="InterPro" id="IPR012910">
    <property type="entry name" value="Plug_dom"/>
</dbReference>
<evidence type="ECO:0000259" key="11">
    <source>
        <dbReference type="Pfam" id="PF00593"/>
    </source>
</evidence>
<keyword evidence="6 8" id="KW-0472">Membrane</keyword>
<dbReference type="KEGG" id="xcu:J159_00824"/>
<keyword evidence="10" id="KW-0732">Signal</keyword>
<dbReference type="NCBIfam" id="TIGR01782">
    <property type="entry name" value="TonB-Xanth-Caul"/>
    <property type="match status" value="1"/>
</dbReference>
<dbReference type="EMBL" id="CCXZ01000013">
    <property type="protein sequence ID" value="CEG14453.1"/>
    <property type="molecule type" value="Genomic_DNA"/>
</dbReference>
<dbReference type="KEGG" id="xcw:J162_00823"/>
<evidence type="ECO:0000256" key="5">
    <source>
        <dbReference type="ARBA" id="ARBA00023077"/>
    </source>
</evidence>
<dbReference type="AlphaFoldDB" id="A0A0U5FBT1"/>
<keyword evidence="5 9" id="KW-0798">TonB box</keyword>
<keyword evidence="7 8" id="KW-0998">Cell outer membrane</keyword>
<evidence type="ECO:0000256" key="10">
    <source>
        <dbReference type="SAM" id="SignalP"/>
    </source>
</evidence>
<evidence type="ECO:0000313" key="15">
    <source>
        <dbReference type="Proteomes" id="UP000052230"/>
    </source>
</evidence>
<dbReference type="GeneID" id="66909904"/>
<feature type="domain" description="TonB-dependent receptor-like beta-barrel" evidence="11">
    <location>
        <begin position="416"/>
        <end position="868"/>
    </location>
</feature>
<keyword evidence="13" id="KW-0675">Receptor</keyword>
<dbReference type="InterPro" id="IPR010104">
    <property type="entry name" value="TonB_rcpt_bac"/>
</dbReference>
<dbReference type="Proteomes" id="UP000653002">
    <property type="component" value="Unassembled WGS sequence"/>
</dbReference>
<dbReference type="PROSITE" id="PS51257">
    <property type="entry name" value="PROKAR_LIPOPROTEIN"/>
    <property type="match status" value="1"/>
</dbReference>
<dbReference type="Pfam" id="PF00593">
    <property type="entry name" value="TonB_dep_Rec_b-barrel"/>
    <property type="match status" value="1"/>
</dbReference>
<comment type="similarity">
    <text evidence="8 9">Belongs to the TonB-dependent receptor family.</text>
</comment>
<dbReference type="PROSITE" id="PS52016">
    <property type="entry name" value="TONB_DEPENDENT_REC_3"/>
    <property type="match status" value="1"/>
</dbReference>
<sequence>MSPLPRASLRCCSPSSLSLAIALSLLACGANAQTQDASAAAAAQISQLDAIKVTSSYQKSLITAMDNKRDDVRMTDGISAQDIGKFPAENIAEAIQRIPGVQISTINGRGSTISVRGLGPQYSATTINGQVIKSADFTDGFRYDIIQPEVAAGIEVIKSPSADMDAGGLSGTVNINTTKPLDYQQTKLLFSAKTQYSEFAGGSPTPKGVLTYIDQFKFGGGDLGVFLSAGYQKLKDRADYLWIDRWYTQATDAGTLYIPRRPRYRSIERETTRKMFNGGLQWKPSEQLEMNLTALYSQDRTANDMNQLVYSFERSPLTVLQTNGLTATQVSASDYWLENNHQIEQHNLSTQLLTYDFKWTGDAWTLSGAANYTQGKTDENERAAILGRIPSATLLDTSNPDAISLTTDADATDASAWNKANLVRSEYPNGSIQSLSNKEWSLQLDAERYLELGALNAVRFGAKYRRETFDRDVRRRDFLYLLRTGAVSGFDMFPELSAASSTVSNFLDGQLASQDSWVTPDVGAYARSLAAAGITVPVLFAPQSSYSIENDISSAYAMARIDTDIGSMRLRGNVGMRYENTKRTTDTYLTQTQAASDDANVVVGTARAPYEYSNWLPSLNLVLDMREDLLLRFAAAKVLVRPILDSNTAIASTISTGTNTGGTTTYVVAQGQTDLKALTADQADLSLEWYYGNGGALTVAGFWKNIKNGTFNSIVCPAAFNGTVLSSNAAGDCVSSNGDIYEITATTNDPSKVKIRGYELGWTQSLDAWLPIDGFGFTTNFTRVIPQRDTDFKIRNLSEKTWNATAYWESAHYSARVSLNHRSEYEQDSSDSFFAREGHIMKARTQLDAVLGYQVNDKLSFQLGGLNLTNRKEEAYKDIPSRWQMTGVTGRSYYLSMQWDML</sequence>
<dbReference type="KEGG" id="xcm:J164_00823"/>
<keyword evidence="2 8" id="KW-0813">Transport</keyword>
<organism evidence="13 15">
    <name type="scientific">Xanthomonas citri pv. citri</name>
    <dbReference type="NCBI Taxonomy" id="611301"/>
    <lineage>
        <taxon>Bacteria</taxon>
        <taxon>Pseudomonadati</taxon>
        <taxon>Pseudomonadota</taxon>
        <taxon>Gammaproteobacteria</taxon>
        <taxon>Lysobacterales</taxon>
        <taxon>Lysobacteraceae</taxon>
        <taxon>Xanthomonas</taxon>
    </lineage>
</organism>
<evidence type="ECO:0000313" key="13">
    <source>
        <dbReference type="EMBL" id="CEG14453.1"/>
    </source>
</evidence>
<reference evidence="13 15" key="1">
    <citation type="submission" date="2014-09" db="EMBL/GenBank/DDBJ databases">
        <authorList>
            <person name="Regsiter A."/>
        </authorList>
    </citation>
    <scope>NUCLEOTIDE SEQUENCE [LARGE SCALE GENOMIC DNA]</scope>
</reference>
<evidence type="ECO:0000256" key="6">
    <source>
        <dbReference type="ARBA" id="ARBA00023136"/>
    </source>
</evidence>
<dbReference type="Gene3D" id="2.170.130.10">
    <property type="entry name" value="TonB-dependent receptor, plug domain"/>
    <property type="match status" value="1"/>
</dbReference>
<reference evidence="14" key="2">
    <citation type="submission" date="2020-01" db="EMBL/GenBank/DDBJ databases">
        <authorList>
            <person name="Richard D."/>
        </authorList>
    </citation>
    <scope>NUCLEOTIDE SEQUENCE</scope>
    <source>
        <strain evidence="14">JP541</strain>
    </source>
</reference>
<dbReference type="RefSeq" id="WP_011050492.1">
    <property type="nucleotide sequence ID" value="NZ_CAVLHM010000051.1"/>
</dbReference>
<dbReference type="PATRIC" id="fig|434928.28.peg.799"/>
<comment type="caution">
    <text evidence="13">The sequence shown here is derived from an EMBL/GenBank/DDBJ whole genome shotgun (WGS) entry which is preliminary data.</text>
</comment>
<dbReference type="InterPro" id="IPR000531">
    <property type="entry name" value="Beta-barrel_TonB"/>
</dbReference>
<comment type="subcellular location">
    <subcellularLocation>
        <location evidence="1 8">Cell outer membrane</location>
        <topology evidence="1 8">Multi-pass membrane protein</topology>
    </subcellularLocation>
</comment>
<dbReference type="PANTHER" id="PTHR40980">
    <property type="entry name" value="PLUG DOMAIN-CONTAINING PROTEIN"/>
    <property type="match status" value="1"/>
</dbReference>
<dbReference type="KEGG" id="xcf:J172_00818"/>